<dbReference type="RefSeq" id="WP_377575136.1">
    <property type="nucleotide sequence ID" value="NZ_JBHTKA010000001.1"/>
</dbReference>
<reference evidence="3" key="1">
    <citation type="journal article" date="2019" name="Int. J. Syst. Evol. Microbiol.">
        <title>The Global Catalogue of Microorganisms (GCM) 10K type strain sequencing project: providing services to taxonomists for standard genome sequencing and annotation.</title>
        <authorList>
            <consortium name="The Broad Institute Genomics Platform"/>
            <consortium name="The Broad Institute Genome Sequencing Center for Infectious Disease"/>
            <person name="Wu L."/>
            <person name="Ma J."/>
        </authorList>
    </citation>
    <scope>NUCLEOTIDE SEQUENCE [LARGE SCALE GENOMIC DNA]</scope>
    <source>
        <strain evidence="3">CCUG 58938</strain>
    </source>
</reference>
<sequence length="43" mass="4552">MKKIIYILLIAFSCALTITSCTEEEITPTSTDMNGGGGGMDPK</sequence>
<keyword evidence="3" id="KW-1185">Reference proteome</keyword>
<evidence type="ECO:0000313" key="3">
    <source>
        <dbReference type="Proteomes" id="UP001597112"/>
    </source>
</evidence>
<evidence type="ECO:0000313" key="2">
    <source>
        <dbReference type="EMBL" id="MFD0998437.1"/>
    </source>
</evidence>
<organism evidence="2 3">
    <name type="scientific">Ohtaekwangia kribbensis</name>
    <dbReference type="NCBI Taxonomy" id="688913"/>
    <lineage>
        <taxon>Bacteria</taxon>
        <taxon>Pseudomonadati</taxon>
        <taxon>Bacteroidota</taxon>
        <taxon>Cytophagia</taxon>
        <taxon>Cytophagales</taxon>
        <taxon>Fulvivirgaceae</taxon>
        <taxon>Ohtaekwangia</taxon>
    </lineage>
</organism>
<dbReference type="PROSITE" id="PS51257">
    <property type="entry name" value="PROKAR_LIPOPROTEIN"/>
    <property type="match status" value="1"/>
</dbReference>
<feature type="chain" id="PRO_5045300067" evidence="1">
    <location>
        <begin position="23"/>
        <end position="43"/>
    </location>
</feature>
<name>A0ABW3JX58_9BACT</name>
<dbReference type="Proteomes" id="UP001597112">
    <property type="component" value="Unassembled WGS sequence"/>
</dbReference>
<gene>
    <name evidence="2" type="ORF">ACFQ21_03935</name>
</gene>
<proteinExistence type="predicted"/>
<feature type="signal peptide" evidence="1">
    <location>
        <begin position="1"/>
        <end position="22"/>
    </location>
</feature>
<evidence type="ECO:0000256" key="1">
    <source>
        <dbReference type="SAM" id="SignalP"/>
    </source>
</evidence>
<keyword evidence="1" id="KW-0732">Signal</keyword>
<dbReference type="EMBL" id="JBHTKA010000001">
    <property type="protein sequence ID" value="MFD0998437.1"/>
    <property type="molecule type" value="Genomic_DNA"/>
</dbReference>
<protein>
    <submittedName>
        <fullName evidence="2">Uncharacterized protein</fullName>
    </submittedName>
</protein>
<comment type="caution">
    <text evidence="2">The sequence shown here is derived from an EMBL/GenBank/DDBJ whole genome shotgun (WGS) entry which is preliminary data.</text>
</comment>
<accession>A0ABW3JX58</accession>